<dbReference type="EMBL" id="JAEKOZ010000068">
    <property type="protein sequence ID" value="MBJ3813304.1"/>
    <property type="molecule type" value="Genomic_DNA"/>
</dbReference>
<proteinExistence type="predicted"/>
<keyword evidence="2" id="KW-1185">Reference proteome</keyword>
<name>A0ABS0XK79_9ACTN</name>
<comment type="caution">
    <text evidence="1">The sequence shown here is derived from an EMBL/GenBank/DDBJ whole genome shotgun (WGS) entry which is preliminary data.</text>
</comment>
<protein>
    <submittedName>
        <fullName evidence="1">Uncharacterized protein</fullName>
    </submittedName>
</protein>
<dbReference type="Proteomes" id="UP000634780">
    <property type="component" value="Unassembled WGS sequence"/>
</dbReference>
<gene>
    <name evidence="1" type="ORF">JGB26_40740</name>
</gene>
<evidence type="ECO:0000313" key="2">
    <source>
        <dbReference type="Proteomes" id="UP000634780"/>
    </source>
</evidence>
<dbReference type="RefSeq" id="WP_190120694.1">
    <property type="nucleotide sequence ID" value="NZ_BMVR01000049.1"/>
</dbReference>
<accession>A0ABS0XK79</accession>
<organism evidence="1 2">
    <name type="scientific">Streptomyces flavofungini</name>
    <dbReference type="NCBI Taxonomy" id="68200"/>
    <lineage>
        <taxon>Bacteria</taxon>
        <taxon>Bacillati</taxon>
        <taxon>Actinomycetota</taxon>
        <taxon>Actinomycetes</taxon>
        <taxon>Kitasatosporales</taxon>
        <taxon>Streptomycetaceae</taxon>
        <taxon>Streptomyces</taxon>
    </lineage>
</organism>
<sequence length="62" mass="6677">MRDLSVLKEALLLKAAGLVLDRFAETAGLVVVEAHSSVGELAFPDCAAGSRRPADRLFRRPL</sequence>
<reference evidence="1 2" key="1">
    <citation type="submission" date="2020-12" db="EMBL/GenBank/DDBJ databases">
        <title>Streptomyces typhae sp. nov., a novel endophytic actinomycete isolated from the root of cattail pollen (Typha angustifolia L.).</title>
        <authorList>
            <person name="Peng C."/>
            <person name="Liu C."/>
        </authorList>
    </citation>
    <scope>NUCLEOTIDE SEQUENCE [LARGE SCALE GENOMIC DNA]</scope>
    <source>
        <strain evidence="1 2">JCM 4753</strain>
    </source>
</reference>
<evidence type="ECO:0000313" key="1">
    <source>
        <dbReference type="EMBL" id="MBJ3813304.1"/>
    </source>
</evidence>